<keyword evidence="2" id="KW-0812">Transmembrane</keyword>
<evidence type="ECO:0000313" key="3">
    <source>
        <dbReference type="EMBL" id="CAE7362861.1"/>
    </source>
</evidence>
<feature type="transmembrane region" description="Helical" evidence="2">
    <location>
        <begin position="573"/>
        <end position="600"/>
    </location>
</feature>
<evidence type="ECO:0000256" key="2">
    <source>
        <dbReference type="SAM" id="Phobius"/>
    </source>
</evidence>
<dbReference type="OrthoDB" id="67700at2759"/>
<protein>
    <submittedName>
        <fullName evidence="3">Uncharacterized protein</fullName>
    </submittedName>
</protein>
<dbReference type="EMBL" id="CAJNJA010015499">
    <property type="protein sequence ID" value="CAE7362861.1"/>
    <property type="molecule type" value="Genomic_DNA"/>
</dbReference>
<dbReference type="PANTHER" id="PTHR40849">
    <property type="entry name" value="C2 CALCIUM-DEPENDENT MEMBRANE TARGETING"/>
    <property type="match status" value="1"/>
</dbReference>
<evidence type="ECO:0000256" key="1">
    <source>
        <dbReference type="SAM" id="MobiDB-lite"/>
    </source>
</evidence>
<accession>A0A812PW74</accession>
<reference evidence="3" key="1">
    <citation type="submission" date="2021-02" db="EMBL/GenBank/DDBJ databases">
        <authorList>
            <person name="Dougan E. K."/>
            <person name="Rhodes N."/>
            <person name="Thang M."/>
            <person name="Chan C."/>
        </authorList>
    </citation>
    <scope>NUCLEOTIDE SEQUENCE</scope>
</reference>
<comment type="caution">
    <text evidence="3">The sequence shown here is derived from an EMBL/GenBank/DDBJ whole genome shotgun (WGS) entry which is preliminary data.</text>
</comment>
<feature type="transmembrane region" description="Helical" evidence="2">
    <location>
        <begin position="748"/>
        <end position="771"/>
    </location>
</feature>
<feature type="region of interest" description="Disordered" evidence="1">
    <location>
        <begin position="284"/>
        <end position="305"/>
    </location>
</feature>
<proteinExistence type="predicted"/>
<keyword evidence="2" id="KW-0472">Membrane</keyword>
<feature type="transmembrane region" description="Helical" evidence="2">
    <location>
        <begin position="710"/>
        <end position="733"/>
    </location>
</feature>
<organism evidence="3 4">
    <name type="scientific">Symbiodinium necroappetens</name>
    <dbReference type="NCBI Taxonomy" id="1628268"/>
    <lineage>
        <taxon>Eukaryota</taxon>
        <taxon>Sar</taxon>
        <taxon>Alveolata</taxon>
        <taxon>Dinophyceae</taxon>
        <taxon>Suessiales</taxon>
        <taxon>Symbiodiniaceae</taxon>
        <taxon>Symbiodinium</taxon>
    </lineage>
</organism>
<keyword evidence="2" id="KW-1133">Transmembrane helix</keyword>
<evidence type="ECO:0000313" key="4">
    <source>
        <dbReference type="Proteomes" id="UP000601435"/>
    </source>
</evidence>
<name>A0A812PW74_9DINO</name>
<sequence length="851" mass="92927">MLNGGRTKEESGELPCCGGGLIHQVSIRRFHQAFEHVSTPLGEGPRLVRTVEALWYMADDYESCMRIVDLNGHELLCQLAREHGQDNPDAAGGIFRLLAETLYAEPRSSRLWGEALDANLLAAAVNWAVQQAGCSDPGCSTTLGFVCDVAALWLQRVPDKEAAKPLIGIVPQLLKIMAFRLDDVLLLQHGFRLLWAFAHKSAEWPEALRQPTVCALQQLRVLVEARPSAAPNAIHYNAMALQVLGDSGGRCRVLAAQQRDDFFASPFAFQGGRAGTASGKLARVPGGNGEAGRKPRPSRSFAGKTHWNFPRDARASAASNGLVYIASRLSHLRSSPACAALPPARPCAVRENPGLDLHLLSMSILGSASGAASAVASAASAATSAVFVVKERAAQVAPAAPGVTQLAAGAGEAVAEAGQRVRDAAGEVTHQVAGVAGHASSQVASAVEGVRDHAVQQKQRMEKVADQFTDLMEGFLKRKLYKLLILLVDKIPGILKTVLEDPEMPSRVQRAQDAAVDAVWPDVRQEIMWELAVSMDGKAADQPKEQGCICCSFLRYHLYPFDRGFWGRLRDPVWILFTIVGLLPVYGISPGIFLLIFLIVDKTDEFQLVSFILEFKGFQYLTQGLVRSLMGYFLYLNCVTAPGQEEDFCATNGPGSVAPTLIVLVGYLLQVVLVWTAFLLLPFSSRKGRSTLTGHLDEPLPHRAEHRGGYIIYLLWYDLLTFVVCAGALVYVLQLREWWLDDWMVKHAFFAIQMVHGYLSMPFFFFTIPLIRNVLSHTAPTGYDRSGCCRQYLGPARPPKPPADAGNIPRVLEKAEAAKVLENLRRLLSGLRVRALDLEEQPTESEAANAE</sequence>
<dbReference type="Proteomes" id="UP000601435">
    <property type="component" value="Unassembled WGS sequence"/>
</dbReference>
<feature type="transmembrane region" description="Helical" evidence="2">
    <location>
        <begin position="661"/>
        <end position="681"/>
    </location>
</feature>
<gene>
    <name evidence="3" type="ORF">SNEC2469_LOCUS9601</name>
</gene>
<keyword evidence="4" id="KW-1185">Reference proteome</keyword>
<dbReference type="PANTHER" id="PTHR40849:SF2">
    <property type="entry name" value="RGS DOMAIN-CONTAINING PROTEIN"/>
    <property type="match status" value="1"/>
</dbReference>
<dbReference type="AlphaFoldDB" id="A0A812PW74"/>